<dbReference type="Proteomes" id="UP000288805">
    <property type="component" value="Unassembled WGS sequence"/>
</dbReference>
<accession>A0A438K4R5</accession>
<comment type="similarity">
    <text evidence="1">Belongs to the GEM family.</text>
</comment>
<dbReference type="SMART" id="SM00568">
    <property type="entry name" value="GRAM"/>
    <property type="match status" value="1"/>
</dbReference>
<dbReference type="AlphaFoldDB" id="A0A438K4R5"/>
<evidence type="ECO:0000313" key="3">
    <source>
        <dbReference type="EMBL" id="RVX16178.1"/>
    </source>
</evidence>
<dbReference type="InterPro" id="IPR004182">
    <property type="entry name" value="GRAM"/>
</dbReference>
<dbReference type="InterPro" id="IPR037848">
    <property type="entry name" value="GEM-like"/>
</dbReference>
<dbReference type="EMBL" id="QGNW01000016">
    <property type="protein sequence ID" value="RVX16178.1"/>
    <property type="molecule type" value="Genomic_DNA"/>
</dbReference>
<feature type="domain" description="GRAM" evidence="2">
    <location>
        <begin position="190"/>
        <end position="254"/>
    </location>
</feature>
<comment type="caution">
    <text evidence="3">The sequence shown here is derived from an EMBL/GenBank/DDBJ whole genome shotgun (WGS) entry which is preliminary data.</text>
</comment>
<proteinExistence type="inferred from homology"/>
<evidence type="ECO:0000313" key="4">
    <source>
        <dbReference type="Proteomes" id="UP000288805"/>
    </source>
</evidence>
<organism evidence="3 4">
    <name type="scientific">Vitis vinifera</name>
    <name type="common">Grape</name>
    <dbReference type="NCBI Taxonomy" id="29760"/>
    <lineage>
        <taxon>Eukaryota</taxon>
        <taxon>Viridiplantae</taxon>
        <taxon>Streptophyta</taxon>
        <taxon>Embryophyta</taxon>
        <taxon>Tracheophyta</taxon>
        <taxon>Spermatophyta</taxon>
        <taxon>Magnoliopsida</taxon>
        <taxon>eudicotyledons</taxon>
        <taxon>Gunneridae</taxon>
        <taxon>Pentapetalae</taxon>
        <taxon>rosids</taxon>
        <taxon>Vitales</taxon>
        <taxon>Vitaceae</taxon>
        <taxon>Viteae</taxon>
        <taxon>Vitis</taxon>
    </lineage>
</organism>
<evidence type="ECO:0000256" key="1">
    <source>
        <dbReference type="ARBA" id="ARBA00009414"/>
    </source>
</evidence>
<sequence>MNQRIWITQKKTDTPSLFWEVEVVSGHSFQTVVRLGPKISKTVKGNLTLEAGSLQIEGVKSVFKKTFSVGKEEKLLKASSPRVPVKEFWLLFHRTSHKRQLQIVVKYEEPTSRMPINCQCNDPSPSNGAQMLTQNKIDSMNHRMNKHWKKTENFVHGIREHVRIGSKISETVKGKLRLGTRILQLRGVKKVFRQIFGVGKGEKLLKASQCYLSTTAGPIAGLLFISTQRLAFFSERSIRFSSPNGELVRFHYMVDDSHNSLFSSPSPCFSISK</sequence>
<reference evidence="3 4" key="1">
    <citation type="journal article" date="2018" name="PLoS Genet.">
        <title>Population sequencing reveals clonal diversity and ancestral inbreeding in the grapevine cultivar Chardonnay.</title>
        <authorList>
            <person name="Roach M.J."/>
            <person name="Johnson D.L."/>
            <person name="Bohlmann J."/>
            <person name="van Vuuren H.J."/>
            <person name="Jones S.J."/>
            <person name="Pretorius I.S."/>
            <person name="Schmidt S.A."/>
            <person name="Borneman A.R."/>
        </authorList>
    </citation>
    <scope>NUCLEOTIDE SEQUENCE [LARGE SCALE GENOMIC DNA]</scope>
    <source>
        <strain evidence="4">cv. Chardonnay</strain>
        <tissue evidence="3">Leaf</tissue>
    </source>
</reference>
<dbReference type="PANTHER" id="PTHR31969">
    <property type="entry name" value="GEM-LIKE PROTEIN 2"/>
    <property type="match status" value="1"/>
</dbReference>
<protein>
    <submittedName>
        <fullName evidence="3">Putative GEM-like protein 8</fullName>
    </submittedName>
</protein>
<name>A0A438K4R5_VITVI</name>
<dbReference type="Gene3D" id="2.30.29.30">
    <property type="entry name" value="Pleckstrin-homology domain (PH domain)/Phosphotyrosine-binding domain (PTB)"/>
    <property type="match status" value="1"/>
</dbReference>
<dbReference type="Pfam" id="PF02893">
    <property type="entry name" value="GRAM"/>
    <property type="match status" value="1"/>
</dbReference>
<evidence type="ECO:0000259" key="2">
    <source>
        <dbReference type="SMART" id="SM00568"/>
    </source>
</evidence>
<gene>
    <name evidence="3" type="primary">VvCHDp000321_0</name>
    <name evidence="3" type="ORF">CK203_014429</name>
</gene>
<dbReference type="InterPro" id="IPR011993">
    <property type="entry name" value="PH-like_dom_sf"/>
</dbReference>